<dbReference type="AlphaFoldDB" id="A0A1W1WU48"/>
<dbReference type="GO" id="GO:0015562">
    <property type="term" value="F:efflux transmembrane transporter activity"/>
    <property type="evidence" value="ECO:0007669"/>
    <property type="project" value="InterPro"/>
</dbReference>
<reference evidence="2" key="1">
    <citation type="submission" date="2017-04" db="EMBL/GenBank/DDBJ databases">
        <authorList>
            <person name="Varghese N."/>
            <person name="Submissions S."/>
        </authorList>
    </citation>
    <scope>NUCLEOTIDE SEQUENCE [LARGE SCALE GENOMIC DNA]</scope>
    <source>
        <strain evidence="2">DSM 16512</strain>
    </source>
</reference>
<protein>
    <submittedName>
        <fullName evidence="1">Outer membrane protein TolC</fullName>
    </submittedName>
</protein>
<keyword evidence="2" id="KW-1185">Reference proteome</keyword>
<gene>
    <name evidence="1" type="ORF">SAMN05660197_1531</name>
</gene>
<evidence type="ECO:0000313" key="1">
    <source>
        <dbReference type="EMBL" id="SMC09709.1"/>
    </source>
</evidence>
<dbReference type="PANTHER" id="PTHR30203">
    <property type="entry name" value="OUTER MEMBRANE CATION EFFLUX PROTEIN"/>
    <property type="match status" value="1"/>
</dbReference>
<dbReference type="RefSeq" id="WP_084275926.1">
    <property type="nucleotide sequence ID" value="NZ_AP026671.1"/>
</dbReference>
<sequence length="390" mass="45663">MKHLFIIAVLLSALLQAQDIDMIVKRALQKNDSLHAIQMLLRKMDVEYKKAKNWENPTLKFAVNDLRLDAPFLRDLEPMQTQQIAITQKIPTFGKKNFDAKLIKQKKQVIFKDLEVARNRLAFEIFKNALLYQKAVQKQKIVDSYIDLVKQSIDLYSKMLVVDSSYHLALMQSKIFLSDLKTTREELVFSQKEALHKLSYLASQKITHIDPIRDIAIHKKTFPQIEKLQEKKRYQQLLSKRYLLDEKSDINLNVGYFQRANFDDYISIGISISLPLYGTEKLRSQEAKIEAMSIESKKRDVQNYVQEEEKSLFERLRTIQTQIALLQHRSLKEVDHSLDLVRSRISSGDMLYKYLDTLKSKFAIELKLINFKIQKLLTKAKINYLNGAYK</sequence>
<name>A0A1W1WU48_9BACT</name>
<dbReference type="EMBL" id="FWWZ01000001">
    <property type="protein sequence ID" value="SMC09709.1"/>
    <property type="molecule type" value="Genomic_DNA"/>
</dbReference>
<dbReference type="Proteomes" id="UP000192602">
    <property type="component" value="Unassembled WGS sequence"/>
</dbReference>
<organism evidence="1 2">
    <name type="scientific">Nitratiruptor tergarcus DSM 16512</name>
    <dbReference type="NCBI Taxonomy" id="1069081"/>
    <lineage>
        <taxon>Bacteria</taxon>
        <taxon>Pseudomonadati</taxon>
        <taxon>Campylobacterota</taxon>
        <taxon>Epsilonproteobacteria</taxon>
        <taxon>Nautiliales</taxon>
        <taxon>Nitratiruptoraceae</taxon>
        <taxon>Nitratiruptor</taxon>
    </lineage>
</organism>
<dbReference type="InterPro" id="IPR010131">
    <property type="entry name" value="MdtP/NodT-like"/>
</dbReference>
<dbReference type="OrthoDB" id="5332769at2"/>
<dbReference type="SUPFAM" id="SSF56954">
    <property type="entry name" value="Outer membrane efflux proteins (OEP)"/>
    <property type="match status" value="1"/>
</dbReference>
<dbReference type="Gene3D" id="1.20.1600.10">
    <property type="entry name" value="Outer membrane efflux proteins (OEP)"/>
    <property type="match status" value="1"/>
</dbReference>
<proteinExistence type="predicted"/>
<evidence type="ECO:0000313" key="2">
    <source>
        <dbReference type="Proteomes" id="UP000192602"/>
    </source>
</evidence>
<accession>A0A1W1WU48</accession>
<dbReference type="STRING" id="1069081.SAMN05660197_1531"/>